<protein>
    <recommendedName>
        <fullName evidence="13">SP-RING-type domain-containing protein</fullName>
    </recommendedName>
</protein>
<name>A0A6A7B2Y9_9PLEO</name>
<feature type="compositionally biased region" description="Basic residues" evidence="12">
    <location>
        <begin position="70"/>
        <end position="80"/>
    </location>
</feature>
<evidence type="ECO:0000256" key="8">
    <source>
        <dbReference type="ARBA" id="ARBA00022833"/>
    </source>
</evidence>
<dbReference type="InterPro" id="IPR004181">
    <property type="entry name" value="Znf_MIZ"/>
</dbReference>
<dbReference type="SUPFAM" id="SSF57850">
    <property type="entry name" value="RING/U-box"/>
    <property type="match status" value="1"/>
</dbReference>
<feature type="compositionally biased region" description="Low complexity" evidence="12">
    <location>
        <begin position="260"/>
        <end position="270"/>
    </location>
</feature>
<reference evidence="14" key="1">
    <citation type="submission" date="2020-01" db="EMBL/GenBank/DDBJ databases">
        <authorList>
            <consortium name="DOE Joint Genome Institute"/>
            <person name="Haridas S."/>
            <person name="Albert R."/>
            <person name="Binder M."/>
            <person name="Bloem J."/>
            <person name="Labutti K."/>
            <person name="Salamov A."/>
            <person name="Andreopoulos B."/>
            <person name="Baker S.E."/>
            <person name="Barry K."/>
            <person name="Bills G."/>
            <person name="Bluhm B.H."/>
            <person name="Cannon C."/>
            <person name="Castanera R."/>
            <person name="Culley D.E."/>
            <person name="Daum C."/>
            <person name="Ezra D."/>
            <person name="Gonzalez J.B."/>
            <person name="Henrissat B."/>
            <person name="Kuo A."/>
            <person name="Liang C."/>
            <person name="Lipzen A."/>
            <person name="Lutzoni F."/>
            <person name="Magnuson J."/>
            <person name="Mondo S."/>
            <person name="Nolan M."/>
            <person name="Ohm R."/>
            <person name="Pangilinan J."/>
            <person name="Park H.-J."/>
            <person name="Ramirez L."/>
            <person name="Alfaro M."/>
            <person name="Sun H."/>
            <person name="Tritt A."/>
            <person name="Yoshinaga Y."/>
            <person name="Zwiers L.-H."/>
            <person name="Turgeon B.G."/>
            <person name="Goodwin S.B."/>
            <person name="Spatafora J.W."/>
            <person name="Crous P.W."/>
            <person name="Grigoriev I.V."/>
        </authorList>
    </citation>
    <scope>NUCLEOTIDE SEQUENCE</scope>
    <source>
        <strain evidence="14">IPT5</strain>
    </source>
</reference>
<dbReference type="InterPro" id="IPR013083">
    <property type="entry name" value="Znf_RING/FYVE/PHD"/>
</dbReference>
<feature type="domain" description="SP-RING-type" evidence="13">
    <location>
        <begin position="364"/>
        <end position="463"/>
    </location>
</feature>
<dbReference type="Pfam" id="PF11789">
    <property type="entry name" value="zf-Nse"/>
    <property type="match status" value="1"/>
</dbReference>
<dbReference type="GO" id="GO:0000724">
    <property type="term" value="P:double-strand break repair via homologous recombination"/>
    <property type="evidence" value="ECO:0007669"/>
    <property type="project" value="InterPro"/>
</dbReference>
<dbReference type="PROSITE" id="PS51044">
    <property type="entry name" value="ZF_SP_RING"/>
    <property type="match status" value="1"/>
</dbReference>
<dbReference type="EMBL" id="MU006316">
    <property type="protein sequence ID" value="KAF2848699.1"/>
    <property type="molecule type" value="Genomic_DNA"/>
</dbReference>
<gene>
    <name evidence="14" type="ORF">T440DRAFT_400824</name>
</gene>
<feature type="compositionally biased region" description="Acidic residues" evidence="12">
    <location>
        <begin position="468"/>
        <end position="484"/>
    </location>
</feature>
<dbReference type="PANTHER" id="PTHR21330">
    <property type="entry name" value="E3 SUMO-PROTEIN LIGASE NSE2"/>
    <property type="match status" value="1"/>
</dbReference>
<feature type="compositionally biased region" description="Polar residues" evidence="12">
    <location>
        <begin position="243"/>
        <end position="252"/>
    </location>
</feature>
<dbReference type="CDD" id="cd16651">
    <property type="entry name" value="SPL-RING_NSE2"/>
    <property type="match status" value="1"/>
</dbReference>
<evidence type="ECO:0000256" key="7">
    <source>
        <dbReference type="ARBA" id="ARBA00022786"/>
    </source>
</evidence>
<organism evidence="14 15">
    <name type="scientific">Plenodomus tracheiphilus IPT5</name>
    <dbReference type="NCBI Taxonomy" id="1408161"/>
    <lineage>
        <taxon>Eukaryota</taxon>
        <taxon>Fungi</taxon>
        <taxon>Dikarya</taxon>
        <taxon>Ascomycota</taxon>
        <taxon>Pezizomycotina</taxon>
        <taxon>Dothideomycetes</taxon>
        <taxon>Pleosporomycetidae</taxon>
        <taxon>Pleosporales</taxon>
        <taxon>Pleosporineae</taxon>
        <taxon>Leptosphaeriaceae</taxon>
        <taxon>Plenodomus</taxon>
    </lineage>
</organism>
<feature type="region of interest" description="Disordered" evidence="12">
    <location>
        <begin position="460"/>
        <end position="491"/>
    </location>
</feature>
<keyword evidence="5" id="KW-0479">Metal-binding</keyword>
<evidence type="ECO:0000313" key="15">
    <source>
        <dbReference type="Proteomes" id="UP000799423"/>
    </source>
</evidence>
<feature type="compositionally biased region" description="Low complexity" evidence="12">
    <location>
        <begin position="230"/>
        <end position="242"/>
    </location>
</feature>
<keyword evidence="6 10" id="KW-0863">Zinc-finger</keyword>
<dbReference type="GO" id="GO:0005634">
    <property type="term" value="C:nucleus"/>
    <property type="evidence" value="ECO:0007669"/>
    <property type="project" value="UniProtKB-SubCell"/>
</dbReference>
<evidence type="ECO:0000256" key="1">
    <source>
        <dbReference type="ARBA" id="ARBA00004123"/>
    </source>
</evidence>
<feature type="non-terminal residue" evidence="14">
    <location>
        <position position="1"/>
    </location>
</feature>
<dbReference type="UniPathway" id="UPA00886"/>
<dbReference type="GO" id="GO:0061665">
    <property type="term" value="F:SUMO ligase activity"/>
    <property type="evidence" value="ECO:0007669"/>
    <property type="project" value="TreeGrafter"/>
</dbReference>
<dbReference type="GO" id="GO:0030915">
    <property type="term" value="C:Smc5-Smc6 complex"/>
    <property type="evidence" value="ECO:0007669"/>
    <property type="project" value="InterPro"/>
</dbReference>
<evidence type="ECO:0000256" key="3">
    <source>
        <dbReference type="ARBA" id="ARBA00008212"/>
    </source>
</evidence>
<evidence type="ECO:0000256" key="9">
    <source>
        <dbReference type="ARBA" id="ARBA00023242"/>
    </source>
</evidence>
<sequence length="491" mass="54522">RHATEHHHKLLGWLVKLTPPSRRKHDHTGFGSFPKVLIAALKEDWGDGGDAQDPANSTTINSAFQAMSSRNRHSSTRHSASRPSVAPSPGRNASDNLPAYKKPSHPLDAEATRALRELQGRNLDSVKKHAKQATATITKTAASVNDMLREHGQYIERRQKKWDAGRGLDDKDHEERTMAELQQKVEEATTKLEESMRAVIDSGIAAQRIDSTLDWLRLNAPKHLDDEYQTQMTQRATQRQYQIASQTHTQGSDGDEDMDNTSASATTNNPTPGPTPLDSPRVALTGPSELYITRMQREKDAYTSLTLTTRYARNNDYRDFRRVLHDAKYGDTGPTLGHEDTWFTDTGSPAPGITDPSQRGAYDSDDDIIVDKATISTRCPLTYQTLKDPYTSTKCPHTFEKKAILEMIRGSAVRVTLSSGRGTAKVVECPIQGCSQMLTQDDFRTDIVLVRRIQRLIAVEEEGRKAGEEDEEDEEGEEGGEGGDTDVGNSK</sequence>
<accession>A0A6A7B2Y9</accession>
<evidence type="ECO:0000256" key="12">
    <source>
        <dbReference type="SAM" id="MobiDB-lite"/>
    </source>
</evidence>
<dbReference type="AlphaFoldDB" id="A0A6A7B2Y9"/>
<keyword evidence="9" id="KW-0539">Nucleus</keyword>
<feature type="coiled-coil region" evidence="11">
    <location>
        <begin position="171"/>
        <end position="198"/>
    </location>
</feature>
<dbReference type="GO" id="GO:0016925">
    <property type="term" value="P:protein sumoylation"/>
    <property type="evidence" value="ECO:0007669"/>
    <property type="project" value="UniProtKB-UniPathway"/>
</dbReference>
<evidence type="ECO:0000259" key="13">
    <source>
        <dbReference type="PROSITE" id="PS51044"/>
    </source>
</evidence>
<evidence type="ECO:0000256" key="5">
    <source>
        <dbReference type="ARBA" id="ARBA00022723"/>
    </source>
</evidence>
<keyword evidence="15" id="KW-1185">Reference proteome</keyword>
<comment type="subcellular location">
    <subcellularLocation>
        <location evidence="1">Nucleus</location>
    </subcellularLocation>
</comment>
<keyword evidence="7" id="KW-0833">Ubl conjugation pathway</keyword>
<evidence type="ECO:0000256" key="11">
    <source>
        <dbReference type="SAM" id="Coils"/>
    </source>
</evidence>
<evidence type="ECO:0000256" key="2">
    <source>
        <dbReference type="ARBA" id="ARBA00004718"/>
    </source>
</evidence>
<dbReference type="Gene3D" id="3.30.40.10">
    <property type="entry name" value="Zinc/RING finger domain, C3HC4 (zinc finger)"/>
    <property type="match status" value="1"/>
</dbReference>
<evidence type="ECO:0000256" key="6">
    <source>
        <dbReference type="ARBA" id="ARBA00022771"/>
    </source>
</evidence>
<dbReference type="GO" id="GO:0008270">
    <property type="term" value="F:zinc ion binding"/>
    <property type="evidence" value="ECO:0007669"/>
    <property type="project" value="UniProtKB-KW"/>
</dbReference>
<comment type="pathway">
    <text evidence="2">Protein modification; protein sumoylation.</text>
</comment>
<keyword evidence="4" id="KW-0808">Transferase</keyword>
<keyword evidence="11" id="KW-0175">Coiled coil</keyword>
<evidence type="ECO:0000256" key="10">
    <source>
        <dbReference type="PROSITE-ProRule" id="PRU00452"/>
    </source>
</evidence>
<dbReference type="Proteomes" id="UP000799423">
    <property type="component" value="Unassembled WGS sequence"/>
</dbReference>
<proteinExistence type="inferred from homology"/>
<feature type="region of interest" description="Disordered" evidence="12">
    <location>
        <begin position="66"/>
        <end position="106"/>
    </location>
</feature>
<keyword evidence="8" id="KW-0862">Zinc</keyword>
<comment type="similarity">
    <text evidence="3">Belongs to the NSE2 family.</text>
</comment>
<feature type="region of interest" description="Disordered" evidence="12">
    <location>
        <begin position="230"/>
        <end position="283"/>
    </location>
</feature>
<dbReference type="InterPro" id="IPR026846">
    <property type="entry name" value="Nse2(Mms21)"/>
</dbReference>
<evidence type="ECO:0000313" key="14">
    <source>
        <dbReference type="EMBL" id="KAF2848699.1"/>
    </source>
</evidence>
<evidence type="ECO:0000256" key="4">
    <source>
        <dbReference type="ARBA" id="ARBA00022679"/>
    </source>
</evidence>
<dbReference type="PANTHER" id="PTHR21330:SF1">
    <property type="entry name" value="E3 SUMO-PROTEIN LIGASE NSE2"/>
    <property type="match status" value="1"/>
</dbReference>
<dbReference type="OrthoDB" id="756301at2759"/>